<dbReference type="GO" id="GO:0008137">
    <property type="term" value="F:NADH dehydrogenase (ubiquinone) activity"/>
    <property type="evidence" value="ECO:0007669"/>
    <property type="project" value="InterPro"/>
</dbReference>
<protein>
    <recommendedName>
        <fullName evidence="13">NAD(P)H-quinone oxidoreductase subunit 2, chloroplastic</fullName>
        <ecNumber evidence="13">7.1.1.-</ecNumber>
    </recommendedName>
    <alternativeName>
        <fullName evidence="13">NAD(P)H dehydrogenase, subunit 2</fullName>
    </alternativeName>
    <alternativeName>
        <fullName evidence="13">NADH-plastoquinone oxidoreductase subunit 2</fullName>
    </alternativeName>
</protein>
<feature type="transmembrane region" description="Helical" evidence="13">
    <location>
        <begin position="126"/>
        <end position="143"/>
    </location>
</feature>
<feature type="transmembrane region" description="Helical" evidence="13">
    <location>
        <begin position="99"/>
        <end position="119"/>
    </location>
</feature>
<dbReference type="EMBL" id="MT954417">
    <property type="protein sequence ID" value="QOI14718.1"/>
    <property type="molecule type" value="Genomic_DNA"/>
</dbReference>
<evidence type="ECO:0000256" key="5">
    <source>
        <dbReference type="ARBA" id="ARBA00022719"/>
    </source>
</evidence>
<comment type="subcellular location">
    <subcellularLocation>
        <location evidence="1">Membrane</location>
        <topology evidence="1">Multi-pass membrane protein</topology>
    </subcellularLocation>
    <subcellularLocation>
        <location evidence="13">Plastid</location>
        <location evidence="13">Chloroplast thylakoid membrane</location>
        <topology evidence="13">Multi-pass membrane protein</topology>
    </subcellularLocation>
</comment>
<keyword evidence="16" id="KW-0934">Plastid</keyword>
<keyword evidence="7 13" id="KW-0618">Plastoquinone</keyword>
<sequence>MIWHVQNENFILDSTRIFMKAFHLLLFDGSLIFPECILIFGLILLLMIDSTSDQKDIPWLYFISSTSLVMSIAALLFRWREEPMIRFSGNFQTNNFNEIFQFLILLCSTLCIPLSVEYIECTEMAITEFLLFVLTATLGGMFLCGANDLITIFVALECFSLCSYLLSGYTKKDVRSNEATTKYLLMGGASSSILVHGFSWLYGSSGGEIELQEIVNGLINTQMYNSPGISIALIFITVGIGFKLSPAPSHQWTPDVYEGSPTPVVAFLSVTSKVAASASATRILDIPFYFSSNEWHLLLEILAILSMILGNLIAITQTSMKRMLAYSSIGQIGYIIIGIIVGDSNGGYASMITYMLFYISMNLGTFACIVSFGLRTGTDNIRDYAGLYTKDPFLALSLALCLLSLGGLPPLAGFFGKLHLFWCGWQAGLYLLVSIGLLTSVVSIYYYLKIIKLLMTGRNQEITPQMRNYRRSPLRSNNSIELSMIVCVIASTILGISMNPIIAIAQDSLF</sequence>
<geneLocation type="chloroplast" evidence="16"/>
<evidence type="ECO:0000256" key="2">
    <source>
        <dbReference type="ARBA" id="ARBA00022448"/>
    </source>
</evidence>
<evidence type="ECO:0000256" key="4">
    <source>
        <dbReference type="ARBA" id="ARBA00022692"/>
    </source>
</evidence>
<dbReference type="GO" id="GO:0019684">
    <property type="term" value="P:photosynthesis, light reaction"/>
    <property type="evidence" value="ECO:0007669"/>
    <property type="project" value="UniProtKB-UniRule"/>
</dbReference>
<feature type="transmembrane region" description="Helical" evidence="13">
    <location>
        <begin position="323"/>
        <end position="342"/>
    </location>
</feature>
<feature type="transmembrane region" description="Helical" evidence="13">
    <location>
        <begin position="183"/>
        <end position="203"/>
    </location>
</feature>
<dbReference type="InterPro" id="IPR045693">
    <property type="entry name" value="Ndh2_N"/>
</dbReference>
<feature type="transmembrane region" description="Helical" evidence="13">
    <location>
        <begin position="22"/>
        <end position="47"/>
    </location>
</feature>
<dbReference type="Pfam" id="PF00361">
    <property type="entry name" value="Proton_antipo_M"/>
    <property type="match status" value="1"/>
</dbReference>
<comment type="similarity">
    <text evidence="13">Belongs to the complex I subunit 2 family.</text>
</comment>
<feature type="transmembrane region" description="Helical" evidence="13">
    <location>
        <begin position="149"/>
        <end position="171"/>
    </location>
</feature>
<keyword evidence="12 13" id="KW-0472">Membrane</keyword>
<feature type="transmembrane region" description="Helical" evidence="13">
    <location>
        <begin position="223"/>
        <end position="242"/>
    </location>
</feature>
<dbReference type="GeneID" id="63349299"/>
<evidence type="ECO:0000256" key="13">
    <source>
        <dbReference type="HAMAP-Rule" id="MF_00445"/>
    </source>
</evidence>
<dbReference type="HAMAP" id="MF_00445">
    <property type="entry name" value="NDH1_NuoN_1"/>
    <property type="match status" value="1"/>
</dbReference>
<feature type="transmembrane region" description="Helical" evidence="13">
    <location>
        <begin position="393"/>
        <end position="415"/>
    </location>
</feature>
<evidence type="ECO:0000259" key="14">
    <source>
        <dbReference type="Pfam" id="PF00361"/>
    </source>
</evidence>
<evidence type="ECO:0000256" key="11">
    <source>
        <dbReference type="ARBA" id="ARBA00023078"/>
    </source>
</evidence>
<dbReference type="NCBIfam" id="TIGR01770">
    <property type="entry name" value="NDH_I_N"/>
    <property type="match status" value="1"/>
</dbReference>
<reference evidence="16" key="1">
    <citation type="submission" date="2020-09" db="EMBL/GenBank/DDBJ databases">
        <title>The complete chloroplast genome sequence of #Bryophyllum daigremontianum (Crassulaceae).</title>
        <authorList>
            <person name="Zhou X.J."/>
        </authorList>
    </citation>
    <scope>NUCLEOTIDE SEQUENCE</scope>
</reference>
<comment type="catalytic activity">
    <reaction evidence="13">
        <text>a plastoquinone + NADH + (n+1) H(+)(in) = a plastoquinol + NAD(+) + n H(+)(out)</text>
        <dbReference type="Rhea" id="RHEA:42608"/>
        <dbReference type="Rhea" id="RHEA-COMP:9561"/>
        <dbReference type="Rhea" id="RHEA-COMP:9562"/>
        <dbReference type="ChEBI" id="CHEBI:15378"/>
        <dbReference type="ChEBI" id="CHEBI:17757"/>
        <dbReference type="ChEBI" id="CHEBI:57540"/>
        <dbReference type="ChEBI" id="CHEBI:57945"/>
        <dbReference type="ChEBI" id="CHEBI:62192"/>
    </reaction>
</comment>
<dbReference type="GeneID" id="63349324"/>
<feature type="transmembrane region" description="Helical" evidence="13">
    <location>
        <begin position="348"/>
        <end position="372"/>
    </location>
</feature>
<dbReference type="GO" id="GO:0042773">
    <property type="term" value="P:ATP synthesis coupled electron transport"/>
    <property type="evidence" value="ECO:0007669"/>
    <property type="project" value="InterPro"/>
</dbReference>
<evidence type="ECO:0000256" key="6">
    <source>
        <dbReference type="ARBA" id="ARBA00022857"/>
    </source>
</evidence>
<dbReference type="GO" id="GO:0016655">
    <property type="term" value="F:oxidoreductase activity, acting on NAD(P)H, quinone or similar compound as acceptor"/>
    <property type="evidence" value="ECO:0007669"/>
    <property type="project" value="UniProtKB-UniRule"/>
</dbReference>
<dbReference type="PANTHER" id="PTHR22773">
    <property type="entry name" value="NADH DEHYDROGENASE"/>
    <property type="match status" value="1"/>
</dbReference>
<keyword evidence="9 13" id="KW-1133">Transmembrane helix</keyword>
<evidence type="ECO:0000256" key="3">
    <source>
        <dbReference type="ARBA" id="ARBA00022528"/>
    </source>
</evidence>
<keyword evidence="11 13" id="KW-0793">Thylakoid</keyword>
<evidence type="ECO:0000256" key="7">
    <source>
        <dbReference type="ARBA" id="ARBA00022957"/>
    </source>
</evidence>
<keyword evidence="10 13" id="KW-0520">NAD</keyword>
<dbReference type="InterPro" id="IPR010096">
    <property type="entry name" value="NADH-Q_OxRdtase_suN/2"/>
</dbReference>
<keyword evidence="3 16" id="KW-0150">Chloroplast</keyword>
<evidence type="ECO:0000256" key="12">
    <source>
        <dbReference type="ARBA" id="ARBA00023136"/>
    </source>
</evidence>
<feature type="domain" description="NAD(P)H-quinone oxidoreductase subunit 2 N-terminal" evidence="15">
    <location>
        <begin position="18"/>
        <end position="117"/>
    </location>
</feature>
<comment type="subunit">
    <text evidence="13">NDH is composed of at least 16 different subunits, 5 of which are encoded in the nucleus.</text>
</comment>
<dbReference type="GO" id="GO:0048038">
    <property type="term" value="F:quinone binding"/>
    <property type="evidence" value="ECO:0007669"/>
    <property type="project" value="UniProtKB-KW"/>
</dbReference>
<organism evidence="16">
    <name type="scientific">Kalanchoe daigremontiana</name>
    <name type="common">Devil's backbone</name>
    <name type="synonym">Bryophyllum daigremontianum</name>
    <dbReference type="NCBI Taxonomy" id="23013"/>
    <lineage>
        <taxon>Eukaryota</taxon>
        <taxon>Viridiplantae</taxon>
        <taxon>Streptophyta</taxon>
        <taxon>Embryophyta</taxon>
        <taxon>Tracheophyta</taxon>
        <taxon>Spermatophyta</taxon>
        <taxon>Magnoliopsida</taxon>
        <taxon>eudicotyledons</taxon>
        <taxon>Gunneridae</taxon>
        <taxon>Pentapetalae</taxon>
        <taxon>Saxifragales</taxon>
        <taxon>Crassulaceae</taxon>
        <taxon>Kalanchoe</taxon>
    </lineage>
</organism>
<dbReference type="AlphaFoldDB" id="A0A7L8Y5Y3"/>
<feature type="transmembrane region" description="Helical" evidence="13">
    <location>
        <begin position="59"/>
        <end position="79"/>
    </location>
</feature>
<reference evidence="17" key="2">
    <citation type="submission" date="2020-11" db="EMBL/GenBank/DDBJ databases">
        <authorList>
            <person name="Tian X."/>
        </authorList>
    </citation>
    <scope>NUCLEOTIDE SEQUENCE</scope>
</reference>
<dbReference type="RefSeq" id="YP_010015575.1">
    <property type="nucleotide sequence ID" value="NC_053542.1"/>
</dbReference>
<accession>A0A7L8Y5Y3</accession>
<evidence type="ECO:0000313" key="16">
    <source>
        <dbReference type="EMBL" id="QOI14719.1"/>
    </source>
</evidence>
<dbReference type="RefSeq" id="YP_010015560.1">
    <property type="nucleotide sequence ID" value="NC_053542.1"/>
</dbReference>
<keyword evidence="8 13" id="KW-1278">Translocase</keyword>
<gene>
    <name evidence="13 16" type="primary">ndhB</name>
</gene>
<comment type="catalytic activity">
    <reaction evidence="13">
        <text>a plastoquinone + NADPH + (n+1) H(+)(in) = a plastoquinol + NADP(+) + n H(+)(out)</text>
        <dbReference type="Rhea" id="RHEA:42612"/>
        <dbReference type="Rhea" id="RHEA-COMP:9561"/>
        <dbReference type="Rhea" id="RHEA-COMP:9562"/>
        <dbReference type="ChEBI" id="CHEBI:15378"/>
        <dbReference type="ChEBI" id="CHEBI:17757"/>
        <dbReference type="ChEBI" id="CHEBI:57783"/>
        <dbReference type="ChEBI" id="CHEBI:58349"/>
        <dbReference type="ChEBI" id="CHEBI:62192"/>
    </reaction>
</comment>
<feature type="transmembrane region" description="Helical" evidence="13">
    <location>
        <begin position="295"/>
        <end position="316"/>
    </location>
</feature>
<keyword evidence="5 13" id="KW-0874">Quinone</keyword>
<dbReference type="GO" id="GO:0009535">
    <property type="term" value="C:chloroplast thylakoid membrane"/>
    <property type="evidence" value="ECO:0007669"/>
    <property type="project" value="UniProtKB-SubCell"/>
</dbReference>
<evidence type="ECO:0000256" key="8">
    <source>
        <dbReference type="ARBA" id="ARBA00022967"/>
    </source>
</evidence>
<evidence type="ECO:0000313" key="17">
    <source>
        <dbReference type="EMBL" id="QXI88534.1"/>
    </source>
</evidence>
<evidence type="ECO:0000256" key="9">
    <source>
        <dbReference type="ARBA" id="ARBA00022989"/>
    </source>
</evidence>
<keyword evidence="4 13" id="KW-0812">Transmembrane</keyword>
<name>A0A7L8Y5Y3_KALDA</name>
<dbReference type="EMBL" id="MT954417">
    <property type="protein sequence ID" value="QOI14719.1"/>
    <property type="molecule type" value="Genomic_DNA"/>
</dbReference>
<keyword evidence="2 13" id="KW-0813">Transport</keyword>
<dbReference type="PRINTS" id="PR01434">
    <property type="entry name" value="NADHDHGNASE5"/>
</dbReference>
<evidence type="ECO:0000259" key="15">
    <source>
        <dbReference type="Pfam" id="PF19530"/>
    </source>
</evidence>
<evidence type="ECO:0000256" key="10">
    <source>
        <dbReference type="ARBA" id="ARBA00023027"/>
    </source>
</evidence>
<dbReference type="NCBIfam" id="NF002701">
    <property type="entry name" value="PRK02504.1"/>
    <property type="match status" value="1"/>
</dbReference>
<dbReference type="EMBL" id="MW237835">
    <property type="protein sequence ID" value="QXI88534.1"/>
    <property type="molecule type" value="Genomic_DNA"/>
</dbReference>
<proteinExistence type="inferred from homology"/>
<evidence type="ECO:0000256" key="1">
    <source>
        <dbReference type="ARBA" id="ARBA00004141"/>
    </source>
</evidence>
<dbReference type="EMBL" id="MW237835">
    <property type="protein sequence ID" value="QXI88535.1"/>
    <property type="molecule type" value="Genomic_DNA"/>
</dbReference>
<dbReference type="EC" id="7.1.1.-" evidence="13"/>
<feature type="domain" description="NADH:quinone oxidoreductase/Mrp antiporter transmembrane" evidence="14">
    <location>
        <begin position="146"/>
        <end position="442"/>
    </location>
</feature>
<feature type="transmembrane region" description="Helical" evidence="13">
    <location>
        <begin position="427"/>
        <end position="448"/>
    </location>
</feature>
<feature type="transmembrane region" description="Helical" evidence="13">
    <location>
        <begin position="480"/>
        <end position="505"/>
    </location>
</feature>
<comment type="function">
    <text evidence="13">NDH shuttles electrons from NAD(P)H:plastoquinone, via FMN and iron-sulfur (Fe-S) centers, to quinones in the photosynthetic chain and possibly in a chloroplast respiratory chain. The immediate electron acceptor for the enzyme in this species is believed to be plastoquinone. Couples the redox reaction to proton translocation, and thus conserves the redox energy in a proton gradient.</text>
</comment>
<dbReference type="Pfam" id="PF19530">
    <property type="entry name" value="Ndh2_N"/>
    <property type="match status" value="1"/>
</dbReference>
<dbReference type="InterPro" id="IPR001750">
    <property type="entry name" value="ND/Mrp_TM"/>
</dbReference>
<keyword evidence="6 13" id="KW-0521">NADP</keyword>